<proteinExistence type="predicted"/>
<dbReference type="STRING" id="69014.TK0426"/>
<keyword evidence="2" id="KW-1185">Reference proteome</keyword>
<dbReference type="EnsemblBacteria" id="BAD84615">
    <property type="protein sequence ID" value="BAD84615"/>
    <property type="gene ID" value="TK0426"/>
</dbReference>
<name>Q5JD34_THEKO</name>
<dbReference type="eggNOG" id="ENOG502N5PQ">
    <property type="taxonomic scope" value="Archaea"/>
</dbReference>
<dbReference type="AlphaFoldDB" id="Q5JD34"/>
<dbReference type="GeneID" id="78446936"/>
<sequence length="255" mass="29191">MAKTGYALFGLFLILLFSSQYALGSPEKIAEDVALPSWTAPHGFPYHSKMIHPTAVWPGYGGGSDSAVIHYVRDSDENYYHSDLVMGILAKHGYSVYYWDAYYHGSHGDPIQSYYNLFRGKKIKVFYYYGHTAKILPSTEVNGFMILQNPNFGDTAKVFWGRITGDADMHDALIFVLGCDSFRLRVGATYRTYIGTDRPIDVRLIKDKGTTFWKKLDEGKTAYQAMESIQPSFWEKLTHRYWANLQIDGDKNWRL</sequence>
<dbReference type="EMBL" id="AP006878">
    <property type="protein sequence ID" value="BAD84615.1"/>
    <property type="molecule type" value="Genomic_DNA"/>
</dbReference>
<organism evidence="1 2">
    <name type="scientific">Thermococcus kodakarensis (strain ATCC BAA-918 / JCM 12380 / KOD1)</name>
    <name type="common">Pyrococcus kodakaraensis (strain KOD1)</name>
    <dbReference type="NCBI Taxonomy" id="69014"/>
    <lineage>
        <taxon>Archaea</taxon>
        <taxon>Methanobacteriati</taxon>
        <taxon>Methanobacteriota</taxon>
        <taxon>Thermococci</taxon>
        <taxon>Thermococcales</taxon>
        <taxon>Thermococcaceae</taxon>
        <taxon>Thermococcus</taxon>
    </lineage>
</organism>
<evidence type="ECO:0000313" key="1">
    <source>
        <dbReference type="EMBL" id="BAD84615.1"/>
    </source>
</evidence>
<dbReference type="OrthoDB" id="101149at2157"/>
<protein>
    <submittedName>
        <fullName evidence="1">Uncharacterized protein</fullName>
    </submittedName>
</protein>
<dbReference type="HOGENOM" id="CLU_1088285_0_0_2"/>
<dbReference type="RefSeq" id="WP_011249381.1">
    <property type="nucleotide sequence ID" value="NC_006624.1"/>
</dbReference>
<accession>Q5JD34</accession>
<reference evidence="1 2" key="1">
    <citation type="journal article" date="2005" name="Genome Res.">
        <title>Complete genome sequence of the hyperthermophilic archaeon Thermococcus kodakaraensis KOD1 and comparison with Pyrococcus genomes.</title>
        <authorList>
            <person name="Fukui T."/>
            <person name="Atomi H."/>
            <person name="Kanai T."/>
            <person name="Matsumi R."/>
            <person name="Fujiwara S."/>
            <person name="Imanaka T."/>
        </authorList>
    </citation>
    <scope>NUCLEOTIDE SEQUENCE [LARGE SCALE GENOMIC DNA]</scope>
    <source>
        <strain evidence="2">ATCC BAA-918 / JCM 12380 / KOD1</strain>
    </source>
</reference>
<dbReference type="KEGG" id="tko:TK0426"/>
<dbReference type="InParanoid" id="Q5JD34"/>
<gene>
    <name evidence="1" type="ordered locus">TK0426</name>
</gene>
<evidence type="ECO:0000313" key="2">
    <source>
        <dbReference type="Proteomes" id="UP000000536"/>
    </source>
</evidence>
<dbReference type="Proteomes" id="UP000000536">
    <property type="component" value="Chromosome"/>
</dbReference>
<dbReference type="PATRIC" id="fig|69014.16.peg.418"/>